<accession>A0A8H3QTB5</accession>
<protein>
    <submittedName>
        <fullName evidence="1">Uncharacterized protein</fullName>
    </submittedName>
</protein>
<gene>
    <name evidence="1" type="ORF">RCL2_001796200</name>
</gene>
<proteinExistence type="predicted"/>
<name>A0A8H3QTB5_9GLOM</name>
<dbReference type="Proteomes" id="UP000615446">
    <property type="component" value="Unassembled WGS sequence"/>
</dbReference>
<organism evidence="1 2">
    <name type="scientific">Rhizophagus clarus</name>
    <dbReference type="NCBI Taxonomy" id="94130"/>
    <lineage>
        <taxon>Eukaryota</taxon>
        <taxon>Fungi</taxon>
        <taxon>Fungi incertae sedis</taxon>
        <taxon>Mucoromycota</taxon>
        <taxon>Glomeromycotina</taxon>
        <taxon>Glomeromycetes</taxon>
        <taxon>Glomerales</taxon>
        <taxon>Glomeraceae</taxon>
        <taxon>Rhizophagus</taxon>
    </lineage>
</organism>
<evidence type="ECO:0000313" key="2">
    <source>
        <dbReference type="Proteomes" id="UP000615446"/>
    </source>
</evidence>
<evidence type="ECO:0000313" key="1">
    <source>
        <dbReference type="EMBL" id="GES91131.1"/>
    </source>
</evidence>
<comment type="caution">
    <text evidence="1">The sequence shown here is derived from an EMBL/GenBank/DDBJ whole genome shotgun (WGS) entry which is preliminary data.</text>
</comment>
<dbReference type="EMBL" id="BLAL01000197">
    <property type="protein sequence ID" value="GES91131.1"/>
    <property type="molecule type" value="Genomic_DNA"/>
</dbReference>
<dbReference type="AlphaFoldDB" id="A0A8H3QTB5"/>
<reference evidence="1" key="1">
    <citation type="submission" date="2019-10" db="EMBL/GenBank/DDBJ databases">
        <title>Conservation and host-specific expression of non-tandemly repeated heterogenous ribosome RNA gene in arbuscular mycorrhizal fungi.</title>
        <authorList>
            <person name="Maeda T."/>
            <person name="Kobayashi Y."/>
            <person name="Nakagawa T."/>
            <person name="Ezawa T."/>
            <person name="Yamaguchi K."/>
            <person name="Bino T."/>
            <person name="Nishimoto Y."/>
            <person name="Shigenobu S."/>
            <person name="Kawaguchi M."/>
        </authorList>
    </citation>
    <scope>NUCLEOTIDE SEQUENCE</scope>
    <source>
        <strain evidence="1">HR1</strain>
    </source>
</reference>
<sequence length="77" mass="8920">MIRCYVIIASEGPNKLLSEHKAVLSCVSPQSFKTVMIIFRQLLPSSINIQIKLSRLAHRQYFDAEEEENKEIILREC</sequence>